<name>A0ABU1KQ68_XANFL</name>
<evidence type="ECO:0000313" key="3">
    <source>
        <dbReference type="EMBL" id="MDR6336757.1"/>
    </source>
</evidence>
<dbReference type="GeneID" id="95765753"/>
<feature type="domain" description="WYL" evidence="1">
    <location>
        <begin position="154"/>
        <end position="221"/>
    </location>
</feature>
<keyword evidence="3" id="KW-0238">DNA-binding</keyword>
<dbReference type="Proteomes" id="UP001245370">
    <property type="component" value="Unassembled WGS sequence"/>
</dbReference>
<accession>A0ABU1KQ68</accession>
<dbReference type="PANTHER" id="PTHR34580:SF1">
    <property type="entry name" value="PROTEIN PAFC"/>
    <property type="match status" value="1"/>
</dbReference>
<dbReference type="EMBL" id="JAVDPY010000016">
    <property type="protein sequence ID" value="MDR6336757.1"/>
    <property type="molecule type" value="Genomic_DNA"/>
</dbReference>
<dbReference type="GO" id="GO:0003677">
    <property type="term" value="F:DNA binding"/>
    <property type="evidence" value="ECO:0007669"/>
    <property type="project" value="UniProtKB-KW"/>
</dbReference>
<reference evidence="3 4" key="1">
    <citation type="submission" date="2023-07" db="EMBL/GenBank/DDBJ databases">
        <title>Genomic Encyclopedia of Type Strains, Phase IV (KMG-IV): sequencing the most valuable type-strain genomes for metagenomic binning, comparative biology and taxonomic classification.</title>
        <authorList>
            <person name="Goeker M."/>
        </authorList>
    </citation>
    <scope>NUCLEOTIDE SEQUENCE [LARGE SCALE GENOMIC DNA]</scope>
    <source>
        <strain evidence="3 4">DSM 338</strain>
    </source>
</reference>
<dbReference type="Pfam" id="PF13280">
    <property type="entry name" value="WYL"/>
    <property type="match status" value="1"/>
</dbReference>
<feature type="domain" description="WCX" evidence="2">
    <location>
        <begin position="248"/>
        <end position="325"/>
    </location>
</feature>
<sequence>MSDTIRLEKTANLLTLAQLLAASAEGMTLDQIAGHFSVNRRTAERMRDAVRDLFPGFESVVDGKQRRFRITGGLGAFFIAPSVSELAELETACKGLQQAGHHPRAALLRALQTKITAALRDTTRRKMATDMEALCRAEAIARHVGPHAITDEATLQVLREALIAMTRVRFSYPLADRPEGYVRTVVPYGLLFGANAYLVGREAGRPDAVLWRLDRMRGLKMTAQAGGPPEGFNLDAYAARSFGTYQEPPVRVVLRFAPEATEAARMVFHPTQETRRLEDGRLEVSFVAGGKLEMVHHLFTWGTMVEIVEPPELRDLMISELKAALAGHERPTRTRTRGTRGKN</sequence>
<evidence type="ECO:0000259" key="2">
    <source>
        <dbReference type="Pfam" id="PF25583"/>
    </source>
</evidence>
<proteinExistence type="predicted"/>
<gene>
    <name evidence="3" type="ORF">GGQ86_005261</name>
</gene>
<dbReference type="InterPro" id="IPR051534">
    <property type="entry name" value="CBASS_pafABC_assoc_protein"/>
</dbReference>
<organism evidence="3 4">
    <name type="scientific">Xanthobacter flavus</name>
    <dbReference type="NCBI Taxonomy" id="281"/>
    <lineage>
        <taxon>Bacteria</taxon>
        <taxon>Pseudomonadati</taxon>
        <taxon>Pseudomonadota</taxon>
        <taxon>Alphaproteobacteria</taxon>
        <taxon>Hyphomicrobiales</taxon>
        <taxon>Xanthobacteraceae</taxon>
        <taxon>Xanthobacter</taxon>
    </lineage>
</organism>
<evidence type="ECO:0000259" key="1">
    <source>
        <dbReference type="Pfam" id="PF13280"/>
    </source>
</evidence>
<dbReference type="PANTHER" id="PTHR34580">
    <property type="match status" value="1"/>
</dbReference>
<dbReference type="InterPro" id="IPR026881">
    <property type="entry name" value="WYL_dom"/>
</dbReference>
<dbReference type="Pfam" id="PF25583">
    <property type="entry name" value="WCX"/>
    <property type="match status" value="1"/>
</dbReference>
<keyword evidence="4" id="KW-1185">Reference proteome</keyword>
<dbReference type="RefSeq" id="WP_281809975.1">
    <property type="nucleotide sequence ID" value="NZ_BSDO01000014.1"/>
</dbReference>
<protein>
    <submittedName>
        <fullName evidence="3">DNA-binding transcriptional regulator YafY</fullName>
    </submittedName>
</protein>
<dbReference type="InterPro" id="IPR057727">
    <property type="entry name" value="WCX_dom"/>
</dbReference>
<evidence type="ECO:0000313" key="4">
    <source>
        <dbReference type="Proteomes" id="UP001245370"/>
    </source>
</evidence>
<comment type="caution">
    <text evidence="3">The sequence shown here is derived from an EMBL/GenBank/DDBJ whole genome shotgun (WGS) entry which is preliminary data.</text>
</comment>
<dbReference type="PROSITE" id="PS52050">
    <property type="entry name" value="WYL"/>
    <property type="match status" value="1"/>
</dbReference>